<dbReference type="SUPFAM" id="SSF103473">
    <property type="entry name" value="MFS general substrate transporter"/>
    <property type="match status" value="1"/>
</dbReference>
<feature type="transmembrane region" description="Helical" evidence="7">
    <location>
        <begin position="402"/>
        <end position="423"/>
    </location>
</feature>
<dbReference type="OrthoDB" id="3364175at2759"/>
<dbReference type="PANTHER" id="PTHR23502:SF181">
    <property type="entry name" value="MAJOR FACILITATOR SUPERFAMILY (MFS) PROFILE DOMAIN-CONTAINING PROTEIN"/>
    <property type="match status" value="1"/>
</dbReference>
<feature type="region of interest" description="Disordered" evidence="6">
    <location>
        <begin position="609"/>
        <end position="649"/>
    </location>
</feature>
<feature type="transmembrane region" description="Helical" evidence="7">
    <location>
        <begin position="371"/>
        <end position="390"/>
    </location>
</feature>
<evidence type="ECO:0000256" key="1">
    <source>
        <dbReference type="ARBA" id="ARBA00004141"/>
    </source>
</evidence>
<dbReference type="InterPro" id="IPR007219">
    <property type="entry name" value="XnlR_reg_dom"/>
</dbReference>
<evidence type="ECO:0000256" key="7">
    <source>
        <dbReference type="SAM" id="Phobius"/>
    </source>
</evidence>
<proteinExistence type="predicted"/>
<name>A0A178DE39_9EURO</name>
<dbReference type="GO" id="GO:0008270">
    <property type="term" value="F:zinc ion binding"/>
    <property type="evidence" value="ECO:0007669"/>
    <property type="project" value="InterPro"/>
</dbReference>
<feature type="transmembrane region" description="Helical" evidence="7">
    <location>
        <begin position="326"/>
        <end position="350"/>
    </location>
</feature>
<dbReference type="PANTHER" id="PTHR23502">
    <property type="entry name" value="MAJOR FACILITATOR SUPERFAMILY"/>
    <property type="match status" value="1"/>
</dbReference>
<feature type="region of interest" description="Disordered" evidence="6">
    <location>
        <begin position="1113"/>
        <end position="1153"/>
    </location>
</feature>
<feature type="domain" description="Major facilitator superfamily (MFS) profile" evidence="8">
    <location>
        <begin position="62"/>
        <end position="491"/>
    </location>
</feature>
<comment type="caution">
    <text evidence="9">The sequence shown here is derived from an EMBL/GenBank/DDBJ whole genome shotgun (WGS) entry which is preliminary data.</text>
</comment>
<keyword evidence="3 7" id="KW-1133">Transmembrane helix</keyword>
<organism evidence="9 10">
    <name type="scientific">Fonsecaea nubica</name>
    <dbReference type="NCBI Taxonomy" id="856822"/>
    <lineage>
        <taxon>Eukaryota</taxon>
        <taxon>Fungi</taxon>
        <taxon>Dikarya</taxon>
        <taxon>Ascomycota</taxon>
        <taxon>Pezizomycotina</taxon>
        <taxon>Eurotiomycetes</taxon>
        <taxon>Chaetothyriomycetidae</taxon>
        <taxon>Chaetothyriales</taxon>
        <taxon>Herpotrichiellaceae</taxon>
        <taxon>Fonsecaea</taxon>
    </lineage>
</organism>
<dbReference type="InterPro" id="IPR020846">
    <property type="entry name" value="MFS_dom"/>
</dbReference>
<reference evidence="9 10" key="1">
    <citation type="submission" date="2016-03" db="EMBL/GenBank/DDBJ databases">
        <title>The draft genome sequence of Fonsecaea nubica causative agent of cutaneous subcutaneous infection in human host.</title>
        <authorList>
            <person name="Costa F."/>
            <person name="Sybren D.H."/>
            <person name="Raittz R.T."/>
            <person name="Weiss V.A."/>
            <person name="Leao A.C."/>
            <person name="Gomes R."/>
            <person name="De Souza E.M."/>
            <person name="Pedrosa F.O."/>
            <person name="Steffens M.B."/>
            <person name="Bombassaro A."/>
            <person name="Tadra-Sfeir M.Z."/>
            <person name="Moreno L.F."/>
            <person name="Najafzadeh M.J."/>
            <person name="Felipe M.S."/>
            <person name="Teixeira M."/>
            <person name="Sun J."/>
            <person name="Xi L."/>
            <person name="Castro M.A."/>
            <person name="Vicente V.A."/>
        </authorList>
    </citation>
    <scope>NUCLEOTIDE SEQUENCE [LARGE SCALE GENOMIC DNA]</scope>
    <source>
        <strain evidence="9 10">CBS 269.64</strain>
    </source>
</reference>
<sequence>MDSDDKVHVVVSKDGSEQAIENAVSEKPDDVRRDRHGFPLLPQPTRFRDDPLNWPSWLKWLVLLQVSFLAMLGPFNSAVVNPGLVPLAKLFHIPVGQASYQTTSVIISVGISPLFWTPLANVYGRRPVYLISTLIGIVATVGSGVAKTWHTLIIARVFSGVGVGAAMALGAATVNDLFFLHERGLKMGIFTVFLTNGAHVAPVIGGYLVQTAGVRWAYYFPAIVNSVTFVVMVFAMPETLFSRSEKVLAQHEERTYMQMLFSFRRNALRDRRVHLRDFVRPFEMMYYPSVFLTCLYYIVSFAFSSILPAVTVAILFTKIYHFKTGAIGLMLGLPLLIGSALGEFLSGPFSDWFMYRYAKKHGGERKPEARLPASLGSLLLCPTGIIIYGVCLYHKTHWMGPVMGMAIASFGLQLVTTVSYAYCSDCYKPQSGEISSLYNFWRQTFAFPLGFYALPFANEITIQWAWITLALLTAVTSMGIVVLIFKGEEWRKRIGLDTASEIYIPWLTGFNDRLLTNAREYQLRSLVDLKTRSNVGIVSEGVEQVQQAPYFDDDDDDDAAAASAADVTIQRKVTSVQTPLSTSPSEPQEPEAFFGESSTFAFVSKVQTTNAPRQGLTPANKRRRLSSSRSSQTHSLDPGLTPRDGEDTYELPSKDLADSLVDLYFNHVHRLYPFVHEPSFRTQYERMWTSDGDHSDTKATWLAVLNLIFVHGCEFHDPIEGRSASHSATRFLVRARNIVFAHIFKEGNLELVQALLLMCHYLQGTLELTECWSLSGLMIRTSISIGLHLNPSPAMSAVEREVRKRVWWGCFVIDRTLSMKFGRPPSIPTGNASDVELPLPVDDQYIMNDSITPRQPANRPSLTSFFIRTIKLAHIIDSVLLKLYSSSTKPWTSTVPSPNKQDHFTEIFGHSVLLDGELLSWWNGNPSHLKEEPDYPDGPDFQRQRNVMYIRYASHYRTIEGVTDLVCRFLNVRLLLHRQSFLIFSRQEIEDSFHRDVAIASCNRCILAARETIRVIYSQYRRGLLNSLWYNLHCKTPPTHPDSRLISTDVFTAIGVLLTLQTMERWKLEALGQIGLDETLELGMEFLKVASSTSTLASRYLILLERIQTQASGRETPLPGQPSSQGHLTQHHPDNSDPALPPADRTPLQRPHDEGQLMLSSDLIDFDDLLFGTGLPRDLLSADWSGFDPL</sequence>
<evidence type="ECO:0000313" key="9">
    <source>
        <dbReference type="EMBL" id="OAL39932.1"/>
    </source>
</evidence>
<feature type="transmembrane region" description="Helical" evidence="7">
    <location>
        <begin position="463"/>
        <end position="485"/>
    </location>
</feature>
<dbReference type="Pfam" id="PF07690">
    <property type="entry name" value="MFS_1"/>
    <property type="match status" value="1"/>
</dbReference>
<gene>
    <name evidence="9" type="ORF">AYO20_00845</name>
</gene>
<evidence type="ECO:0000256" key="2">
    <source>
        <dbReference type="ARBA" id="ARBA00022692"/>
    </source>
</evidence>
<dbReference type="Pfam" id="PF04082">
    <property type="entry name" value="Fungal_trans"/>
    <property type="match status" value="1"/>
</dbReference>
<evidence type="ECO:0000256" key="4">
    <source>
        <dbReference type="ARBA" id="ARBA00023136"/>
    </source>
</evidence>
<keyword evidence="5" id="KW-0539">Nucleus</keyword>
<evidence type="ECO:0000259" key="8">
    <source>
        <dbReference type="PROSITE" id="PS50850"/>
    </source>
</evidence>
<dbReference type="CDD" id="cd12148">
    <property type="entry name" value="fungal_TF_MHR"/>
    <property type="match status" value="1"/>
</dbReference>
<dbReference type="GO" id="GO:0022857">
    <property type="term" value="F:transmembrane transporter activity"/>
    <property type="evidence" value="ECO:0007669"/>
    <property type="project" value="InterPro"/>
</dbReference>
<dbReference type="PROSITE" id="PS50850">
    <property type="entry name" value="MFS"/>
    <property type="match status" value="1"/>
</dbReference>
<accession>A0A178DE39</accession>
<dbReference type="InterPro" id="IPR011701">
    <property type="entry name" value="MFS"/>
</dbReference>
<dbReference type="GeneID" id="34584271"/>
<dbReference type="InterPro" id="IPR036259">
    <property type="entry name" value="MFS_trans_sf"/>
</dbReference>
<feature type="transmembrane region" description="Helical" evidence="7">
    <location>
        <begin position="435"/>
        <end position="457"/>
    </location>
</feature>
<evidence type="ECO:0000313" key="10">
    <source>
        <dbReference type="Proteomes" id="UP000185904"/>
    </source>
</evidence>
<dbReference type="SMART" id="SM00906">
    <property type="entry name" value="Fungal_trans"/>
    <property type="match status" value="1"/>
</dbReference>
<keyword evidence="10" id="KW-1185">Reference proteome</keyword>
<feature type="transmembrane region" description="Helical" evidence="7">
    <location>
        <begin position="216"/>
        <end position="236"/>
    </location>
</feature>
<evidence type="ECO:0000256" key="6">
    <source>
        <dbReference type="SAM" id="MobiDB-lite"/>
    </source>
</evidence>
<protein>
    <recommendedName>
        <fullName evidence="8">Major facilitator superfamily (MFS) profile domain-containing protein</fullName>
    </recommendedName>
</protein>
<keyword evidence="2 7" id="KW-0812">Transmembrane</keyword>
<dbReference type="Proteomes" id="UP000185904">
    <property type="component" value="Unassembled WGS sequence"/>
</dbReference>
<evidence type="ECO:0000256" key="5">
    <source>
        <dbReference type="ARBA" id="ARBA00023242"/>
    </source>
</evidence>
<feature type="transmembrane region" description="Helical" evidence="7">
    <location>
        <begin position="98"/>
        <end position="116"/>
    </location>
</feature>
<feature type="transmembrane region" description="Helical" evidence="7">
    <location>
        <begin position="57"/>
        <end position="78"/>
    </location>
</feature>
<evidence type="ECO:0000256" key="3">
    <source>
        <dbReference type="ARBA" id="ARBA00022989"/>
    </source>
</evidence>
<dbReference type="GO" id="GO:0005886">
    <property type="term" value="C:plasma membrane"/>
    <property type="evidence" value="ECO:0007669"/>
    <property type="project" value="TreeGrafter"/>
</dbReference>
<dbReference type="RefSeq" id="XP_022504944.1">
    <property type="nucleotide sequence ID" value="XM_022639153.1"/>
</dbReference>
<comment type="subcellular location">
    <subcellularLocation>
        <location evidence="1">Membrane</location>
        <topology evidence="1">Multi-pass membrane protein</topology>
    </subcellularLocation>
</comment>
<feature type="transmembrane region" description="Helical" evidence="7">
    <location>
        <begin position="187"/>
        <end position="210"/>
    </location>
</feature>
<keyword evidence="4 7" id="KW-0472">Membrane</keyword>
<dbReference type="AlphaFoldDB" id="A0A178DE39"/>
<dbReference type="Gene3D" id="1.20.1250.20">
    <property type="entry name" value="MFS general substrate transporter like domains"/>
    <property type="match status" value="1"/>
</dbReference>
<feature type="transmembrane region" description="Helical" evidence="7">
    <location>
        <begin position="294"/>
        <end position="320"/>
    </location>
</feature>
<feature type="transmembrane region" description="Helical" evidence="7">
    <location>
        <begin position="128"/>
        <end position="146"/>
    </location>
</feature>
<dbReference type="CDD" id="cd17323">
    <property type="entry name" value="MFS_Tpo1_MDR_like"/>
    <property type="match status" value="1"/>
</dbReference>
<dbReference type="GO" id="GO:0006351">
    <property type="term" value="P:DNA-templated transcription"/>
    <property type="evidence" value="ECO:0007669"/>
    <property type="project" value="InterPro"/>
</dbReference>
<feature type="transmembrane region" description="Helical" evidence="7">
    <location>
        <begin position="152"/>
        <end position="175"/>
    </location>
</feature>
<dbReference type="EMBL" id="LVCJ01000003">
    <property type="protein sequence ID" value="OAL39932.1"/>
    <property type="molecule type" value="Genomic_DNA"/>
</dbReference>
<dbReference type="GO" id="GO:0003677">
    <property type="term" value="F:DNA binding"/>
    <property type="evidence" value="ECO:0007669"/>
    <property type="project" value="InterPro"/>
</dbReference>